<evidence type="ECO:0000259" key="1">
    <source>
        <dbReference type="Pfam" id="PF04149"/>
    </source>
</evidence>
<keyword evidence="3" id="KW-1185">Reference proteome</keyword>
<dbReference type="Pfam" id="PF04149">
    <property type="entry name" value="DUF397"/>
    <property type="match status" value="1"/>
</dbReference>
<dbReference type="InterPro" id="IPR007278">
    <property type="entry name" value="DUF397"/>
</dbReference>
<protein>
    <recommendedName>
        <fullName evidence="1">DUF397 domain-containing protein</fullName>
    </recommendedName>
</protein>
<evidence type="ECO:0000313" key="3">
    <source>
        <dbReference type="Proteomes" id="UP000572635"/>
    </source>
</evidence>
<dbReference type="EMBL" id="JACHDB010000001">
    <property type="protein sequence ID" value="MBB5432354.1"/>
    <property type="molecule type" value="Genomic_DNA"/>
</dbReference>
<name>A0A7W8VDY2_9ACTN</name>
<feature type="domain" description="DUF397" evidence="1">
    <location>
        <begin position="6"/>
        <end position="57"/>
    </location>
</feature>
<dbReference type="AlphaFoldDB" id="A0A7W8VDY2"/>
<dbReference type="RefSeq" id="WP_184391931.1">
    <property type="nucleotide sequence ID" value="NZ_BAAAJD010000042.1"/>
</dbReference>
<reference evidence="2 3" key="1">
    <citation type="submission" date="2020-08" db="EMBL/GenBank/DDBJ databases">
        <title>Sequencing the genomes of 1000 actinobacteria strains.</title>
        <authorList>
            <person name="Klenk H.-P."/>
        </authorList>
    </citation>
    <scope>NUCLEOTIDE SEQUENCE [LARGE SCALE GENOMIC DNA]</scope>
    <source>
        <strain evidence="2 3">DSM 44551</strain>
    </source>
</reference>
<comment type="caution">
    <text evidence="2">The sequence shown here is derived from an EMBL/GenBank/DDBJ whole genome shotgun (WGS) entry which is preliminary data.</text>
</comment>
<accession>A0A7W8VDY2</accession>
<gene>
    <name evidence="2" type="ORF">HDA36_002438</name>
</gene>
<evidence type="ECO:0000313" key="2">
    <source>
        <dbReference type="EMBL" id="MBB5432354.1"/>
    </source>
</evidence>
<sequence>MNTRFDWKKSSYSHQKGACAEVAADGHRFLVRDSKHPSLGCLGFPAAEWRAFLGRLKSEGRPGQG</sequence>
<dbReference type="Proteomes" id="UP000572635">
    <property type="component" value="Unassembled WGS sequence"/>
</dbReference>
<organism evidence="2 3">
    <name type="scientific">Nocardiopsis composta</name>
    <dbReference type="NCBI Taxonomy" id="157465"/>
    <lineage>
        <taxon>Bacteria</taxon>
        <taxon>Bacillati</taxon>
        <taxon>Actinomycetota</taxon>
        <taxon>Actinomycetes</taxon>
        <taxon>Streptosporangiales</taxon>
        <taxon>Nocardiopsidaceae</taxon>
        <taxon>Nocardiopsis</taxon>
    </lineage>
</organism>
<proteinExistence type="predicted"/>